<proteinExistence type="predicted"/>
<accession>A0A8H4J8D4</accession>
<comment type="caution">
    <text evidence="2">The sequence shown here is derived from an EMBL/GenBank/DDBJ whole genome shotgun (WGS) entry which is preliminary data.</text>
</comment>
<feature type="region of interest" description="Disordered" evidence="1">
    <location>
        <begin position="1"/>
        <end position="56"/>
    </location>
</feature>
<dbReference type="EMBL" id="JAADJF010000651">
    <property type="protein sequence ID" value="KAF4414934.1"/>
    <property type="molecule type" value="Genomic_DNA"/>
</dbReference>
<evidence type="ECO:0000313" key="2">
    <source>
        <dbReference type="EMBL" id="KAF4414934.1"/>
    </source>
</evidence>
<evidence type="ECO:0000313" key="3">
    <source>
        <dbReference type="Proteomes" id="UP000536711"/>
    </source>
</evidence>
<feature type="region of interest" description="Disordered" evidence="1">
    <location>
        <begin position="226"/>
        <end position="250"/>
    </location>
</feature>
<keyword evidence="3" id="KW-1185">Reference proteome</keyword>
<dbReference type="AlphaFoldDB" id="A0A8H4J8D4"/>
<dbReference type="Proteomes" id="UP000536711">
    <property type="component" value="Unassembled WGS sequence"/>
</dbReference>
<sequence>MSKRFHLPEIPAKLNHGAKTQNSKSKARTLDPKSTRYKPQRIAISPVTIPDHGDSMPPEDENICFRGDAPTRGKSLASFNRAAPQDLLPAPKWLRGDNPTLASTVVNVPAIDVTPEFIKNPPAPIAALAVACCECIEKWWIDSSWLCVDENLDASDKALSTDSPLDKIKLELSTEIDRLKKELIQGMAACEALEDDLWDEKSKRGAHQSGTWVLCDRLDKIFRAEQDSNDQVSDREEDDAGDKDPVQDKA</sequence>
<protein>
    <submittedName>
        <fullName evidence="2">Uncharacterized protein</fullName>
    </submittedName>
</protein>
<gene>
    <name evidence="2" type="ORF">FACUT_13838</name>
</gene>
<evidence type="ECO:0000256" key="1">
    <source>
        <dbReference type="SAM" id="MobiDB-lite"/>
    </source>
</evidence>
<name>A0A8H4J8D4_9HYPO</name>
<organism evidence="2 3">
    <name type="scientific">Fusarium acutatum</name>
    <dbReference type="NCBI Taxonomy" id="78861"/>
    <lineage>
        <taxon>Eukaryota</taxon>
        <taxon>Fungi</taxon>
        <taxon>Dikarya</taxon>
        <taxon>Ascomycota</taxon>
        <taxon>Pezizomycotina</taxon>
        <taxon>Sordariomycetes</taxon>
        <taxon>Hypocreomycetidae</taxon>
        <taxon>Hypocreales</taxon>
        <taxon>Nectriaceae</taxon>
        <taxon>Fusarium</taxon>
        <taxon>Fusarium fujikuroi species complex</taxon>
    </lineage>
</organism>
<reference evidence="2 3" key="1">
    <citation type="submission" date="2020-01" db="EMBL/GenBank/DDBJ databases">
        <title>Identification and distribution of gene clusters putatively required for synthesis of sphingolipid metabolism inhibitors in phylogenetically diverse species of the filamentous fungus Fusarium.</title>
        <authorList>
            <person name="Kim H.-S."/>
            <person name="Busman M."/>
            <person name="Brown D.W."/>
            <person name="Divon H."/>
            <person name="Uhlig S."/>
            <person name="Proctor R.H."/>
        </authorList>
    </citation>
    <scope>NUCLEOTIDE SEQUENCE [LARGE SCALE GENOMIC DNA]</scope>
    <source>
        <strain evidence="2 3">NRRL 13308</strain>
    </source>
</reference>